<dbReference type="InterPro" id="IPR049945">
    <property type="entry name" value="AAA_22"/>
</dbReference>
<dbReference type="SUPFAM" id="SSF48452">
    <property type="entry name" value="TPR-like"/>
    <property type="match status" value="2"/>
</dbReference>
<dbReference type="Pfam" id="PF13401">
    <property type="entry name" value="AAA_22"/>
    <property type="match status" value="1"/>
</dbReference>
<organism evidence="4 5">
    <name type="scientific">Sandaracinus amylolyticus</name>
    <dbReference type="NCBI Taxonomy" id="927083"/>
    <lineage>
        <taxon>Bacteria</taxon>
        <taxon>Pseudomonadati</taxon>
        <taxon>Myxococcota</taxon>
        <taxon>Polyangia</taxon>
        <taxon>Polyangiales</taxon>
        <taxon>Sandaracinaceae</taxon>
        <taxon>Sandaracinus</taxon>
    </lineage>
</organism>
<reference evidence="4 5" key="1">
    <citation type="submission" date="2015-03" db="EMBL/GenBank/DDBJ databases">
        <title>Genome assembly of Sandaracinus amylolyticus DSM 53668.</title>
        <authorList>
            <person name="Sharma G."/>
            <person name="Subramanian S."/>
        </authorList>
    </citation>
    <scope>NUCLEOTIDE SEQUENCE [LARGE SCALE GENOMIC DNA]</scope>
    <source>
        <strain evidence="4 5">DSM 53668</strain>
    </source>
</reference>
<dbReference type="PANTHER" id="PTHR47691">
    <property type="entry name" value="REGULATOR-RELATED"/>
    <property type="match status" value="1"/>
</dbReference>
<dbReference type="InterPro" id="IPR003593">
    <property type="entry name" value="AAA+_ATPase"/>
</dbReference>
<dbReference type="GO" id="GO:0016887">
    <property type="term" value="F:ATP hydrolysis activity"/>
    <property type="evidence" value="ECO:0007669"/>
    <property type="project" value="InterPro"/>
</dbReference>
<evidence type="ECO:0000313" key="5">
    <source>
        <dbReference type="Proteomes" id="UP000034883"/>
    </source>
</evidence>
<dbReference type="Gene3D" id="3.40.50.300">
    <property type="entry name" value="P-loop containing nucleotide triphosphate hydrolases"/>
    <property type="match status" value="1"/>
</dbReference>
<dbReference type="STRING" id="927083.DB32_008265"/>
<dbReference type="Proteomes" id="UP000034883">
    <property type="component" value="Chromosome"/>
</dbReference>
<dbReference type="InterPro" id="IPR019734">
    <property type="entry name" value="TPR_rpt"/>
</dbReference>
<keyword evidence="5" id="KW-1185">Reference proteome</keyword>
<accession>A0A0F6YMJ8</accession>
<feature type="region of interest" description="Disordered" evidence="2">
    <location>
        <begin position="1"/>
        <end position="23"/>
    </location>
</feature>
<dbReference type="Pfam" id="PF13424">
    <property type="entry name" value="TPR_12"/>
    <property type="match status" value="2"/>
</dbReference>
<dbReference type="InterPro" id="IPR011990">
    <property type="entry name" value="TPR-like_helical_dom_sf"/>
</dbReference>
<sequence>MARPRRAAAGSGGPELRVPDPPDRFVGRRAEIDALTARIEGGARVLTLLGPPGTGKTRLSIALARESASRGIVEGAIFVDLSAATSLDDVVRDVAGAIDLRLGGSVDAASGAARIGEALAARGRTLLVLDNFEQITAHAVATVAPWSAKSSALTIVVTSREVMRVRGEDVVEIPPLAVPDEGAAGAAIATTDAVLLLLARAPGYVPQGDDELAAIAEIARRLEGIPLALELAASRLALMGAIELRDRLAEGSLETGRLSGLDVLAHGRRDAPARQATLRGAIDWSWDLLSDEERRALTCLALHRGTFSVDAAVATIARDSREERGALEILQSLREKSLVARAHQGRVRLLESVREYGLEKLEDREAGLRMARFFGREGAKRLGELRGRHARAALAWLAVEREPMLAAHDAIATRDDAESVALRVDLLLAIDAVVARLGPGGAHLERLDAVIASPALASDATRATRALVARARVLRDRGEMDACVRDLESARDRLSGGAVRVELGEAWLAQGRFEDATTELELALSEARRDRDRRAEQRAHAALGLVHHGRGKLDVAQEHYALALDLAISLGDAHAEAQARRDLGNLCLMRGEHDRARAHYEEALARSPGDDLRLEGLVRGNLAILDQEQGHLDEAHAHLERALACLRTVGDRPFEAHLLGYLGAVHHERGQLVAARAAYSRALEVLSEVRDVRLEGVFLAARAAALASSGRAGAAQNDLELAERRLREVGDPALIATLDLHRAQVAIAAAIERGVRGESEAAIARAREVITAAETFAAQSDDVRFAMRMLRRALPADELEIADGAAWFRVPGREVVDLGSRPTIARVLDALASARLRAPGEPVGIDELVAAGWPGEKVMPLAAQNRVRVAVTTLRNLGLRGVVVFKEGGHLLDASVPLRRVPA</sequence>
<dbReference type="AlphaFoldDB" id="A0A0F6YMJ8"/>
<evidence type="ECO:0000313" key="4">
    <source>
        <dbReference type="EMBL" id="AKF11116.1"/>
    </source>
</evidence>
<proteinExistence type="predicted"/>
<dbReference type="SMART" id="SM00382">
    <property type="entry name" value="AAA"/>
    <property type="match status" value="1"/>
</dbReference>
<dbReference type="PANTHER" id="PTHR47691:SF3">
    <property type="entry name" value="HTH-TYPE TRANSCRIPTIONAL REGULATOR RV0890C-RELATED"/>
    <property type="match status" value="1"/>
</dbReference>
<dbReference type="EMBL" id="CP011125">
    <property type="protein sequence ID" value="AKF11116.1"/>
    <property type="molecule type" value="Genomic_DNA"/>
</dbReference>
<evidence type="ECO:0000259" key="3">
    <source>
        <dbReference type="SMART" id="SM00382"/>
    </source>
</evidence>
<dbReference type="KEGG" id="samy:DB32_008265"/>
<dbReference type="InterPro" id="IPR027417">
    <property type="entry name" value="P-loop_NTPase"/>
</dbReference>
<evidence type="ECO:0000256" key="2">
    <source>
        <dbReference type="SAM" id="MobiDB-lite"/>
    </source>
</evidence>
<dbReference type="Gene3D" id="1.25.40.10">
    <property type="entry name" value="Tetratricopeptide repeat domain"/>
    <property type="match status" value="2"/>
</dbReference>
<dbReference type="SUPFAM" id="SSF52540">
    <property type="entry name" value="P-loop containing nucleoside triphosphate hydrolases"/>
    <property type="match status" value="1"/>
</dbReference>
<dbReference type="PRINTS" id="PR00364">
    <property type="entry name" value="DISEASERSIST"/>
</dbReference>
<name>A0A0F6YMJ8_9BACT</name>
<feature type="repeat" description="TPR" evidence="1">
    <location>
        <begin position="577"/>
        <end position="610"/>
    </location>
</feature>
<gene>
    <name evidence="4" type="ORF">DB32_008265</name>
</gene>
<feature type="domain" description="AAA+ ATPase" evidence="3">
    <location>
        <begin position="42"/>
        <end position="177"/>
    </location>
</feature>
<dbReference type="SMART" id="SM00028">
    <property type="entry name" value="TPR"/>
    <property type="match status" value="5"/>
</dbReference>
<protein>
    <submittedName>
        <fullName evidence="4">Signal transduction response regulator</fullName>
    </submittedName>
</protein>
<dbReference type="PROSITE" id="PS50005">
    <property type="entry name" value="TPR"/>
    <property type="match status" value="1"/>
</dbReference>
<evidence type="ECO:0000256" key="1">
    <source>
        <dbReference type="PROSITE-ProRule" id="PRU00339"/>
    </source>
</evidence>
<keyword evidence="1" id="KW-0802">TPR repeat</keyword>